<dbReference type="Gene3D" id="3.30.457.10">
    <property type="entry name" value="Copper amine oxidase-like, N-terminal domain"/>
    <property type="match status" value="2"/>
</dbReference>
<keyword evidence="4" id="KW-1185">Reference proteome</keyword>
<keyword evidence="1" id="KW-0732">Signal</keyword>
<sequence length="288" mass="31299" precursor="true">MKLMSVILTGAAALTLSLGAMGARAEEQVDVFVNNKQVQFPDQRPFIQDARTYVPLRFVSEALGGDVDWDGKAATVKRKGKNIVMNIGSTHPTVDGKSVTIDAAAQLVNERTMVPLRFVSEALGAKVEWQPGRVDITDYASMKVVDVLKDGQPASSFSFGNKVPFAEKGLMVKSFDGTAYQMNKVGDKVLDIQVDSQNIRVKQEIANPTSCPLGLDILLVDEDGTVRNRPAGAPVNGWCTYPVVDNVQDDNFDPKNSTPPANINKVKYIVVYSFGFVAIENPLYKGGK</sequence>
<reference evidence="3 4" key="1">
    <citation type="submission" date="2011-05" db="EMBL/GenBank/DDBJ databases">
        <title>Complete sequence of Desulfotomaculum carboxydivorans CO-1-SRB.</title>
        <authorList>
            <consortium name="US DOE Joint Genome Institute"/>
            <person name="Lucas S."/>
            <person name="Han J."/>
            <person name="Lapidus A."/>
            <person name="Cheng J.-F."/>
            <person name="Goodwin L."/>
            <person name="Pitluck S."/>
            <person name="Peters L."/>
            <person name="Mikhailova N."/>
            <person name="Lu M."/>
            <person name="Han C."/>
            <person name="Tapia R."/>
            <person name="Land M."/>
            <person name="Hauser L."/>
            <person name="Kyrpides N."/>
            <person name="Ivanova N."/>
            <person name="Pagani I."/>
            <person name="Stams A."/>
            <person name="Plugge C."/>
            <person name="Muyzer G."/>
            <person name="Kuever J."/>
            <person name="Parshina S."/>
            <person name="Ivanova A."/>
            <person name="Nazina T."/>
            <person name="Woyke T."/>
        </authorList>
    </citation>
    <scope>NUCLEOTIDE SEQUENCE [LARGE SCALE GENOMIC DNA]</scope>
    <source>
        <strain evidence="4">DSM 14880 / VKM B-2319 / CO-1-SRB</strain>
    </source>
</reference>
<feature type="domain" description="Copper amine oxidase-like N-terminal" evidence="2">
    <location>
        <begin position="32"/>
        <end position="132"/>
    </location>
</feature>
<organism evidence="3 4">
    <name type="scientific">Desulfotomaculum nigrificans (strain DSM 14880 / VKM B-2319 / CO-1-SRB)</name>
    <name type="common">Desulfotomaculum carboxydivorans</name>
    <dbReference type="NCBI Taxonomy" id="868595"/>
    <lineage>
        <taxon>Bacteria</taxon>
        <taxon>Bacillati</taxon>
        <taxon>Bacillota</taxon>
        <taxon>Clostridia</taxon>
        <taxon>Eubacteriales</taxon>
        <taxon>Desulfotomaculaceae</taxon>
        <taxon>Desulfotomaculum</taxon>
    </lineage>
</organism>
<dbReference type="InterPro" id="IPR012854">
    <property type="entry name" value="Cu_amine_oxidase-like_N"/>
</dbReference>
<name>F6BA63_DESCC</name>
<dbReference type="HOGENOM" id="CLU_843932_0_0_9"/>
<protein>
    <submittedName>
        <fullName evidence="3">Copper amine oxidase-like domain-containing protein</fullName>
    </submittedName>
</protein>
<feature type="signal peptide" evidence="1">
    <location>
        <begin position="1"/>
        <end position="25"/>
    </location>
</feature>
<dbReference type="eggNOG" id="COG4632">
    <property type="taxonomic scope" value="Bacteria"/>
</dbReference>
<gene>
    <name evidence="3" type="ordered locus">Desca_2193</name>
</gene>
<dbReference type="EMBL" id="CP002736">
    <property type="protein sequence ID" value="AEF95032.1"/>
    <property type="molecule type" value="Genomic_DNA"/>
</dbReference>
<dbReference type="AlphaFoldDB" id="F6BA63"/>
<dbReference type="Proteomes" id="UP000009226">
    <property type="component" value="Chromosome"/>
</dbReference>
<dbReference type="RefSeq" id="WP_013810605.1">
    <property type="nucleotide sequence ID" value="NC_015565.1"/>
</dbReference>
<dbReference type="SUPFAM" id="SSF55383">
    <property type="entry name" value="Copper amine oxidase, domain N"/>
    <property type="match status" value="1"/>
</dbReference>
<evidence type="ECO:0000313" key="3">
    <source>
        <dbReference type="EMBL" id="AEF95032.1"/>
    </source>
</evidence>
<dbReference type="Pfam" id="PF07833">
    <property type="entry name" value="Cu_amine_oxidN1"/>
    <property type="match status" value="1"/>
</dbReference>
<proteinExistence type="predicted"/>
<evidence type="ECO:0000259" key="2">
    <source>
        <dbReference type="Pfam" id="PF07833"/>
    </source>
</evidence>
<evidence type="ECO:0000313" key="4">
    <source>
        <dbReference type="Proteomes" id="UP000009226"/>
    </source>
</evidence>
<evidence type="ECO:0000256" key="1">
    <source>
        <dbReference type="SAM" id="SignalP"/>
    </source>
</evidence>
<dbReference type="InterPro" id="IPR036582">
    <property type="entry name" value="Mao_N_sf"/>
</dbReference>
<accession>F6BA63</accession>
<dbReference type="STRING" id="868595.Desca_2193"/>
<dbReference type="KEGG" id="dca:Desca_2193"/>
<feature type="chain" id="PRO_5003338071" evidence="1">
    <location>
        <begin position="26"/>
        <end position="288"/>
    </location>
</feature>